<dbReference type="GeneID" id="10501851"/>
<keyword evidence="4" id="KW-1185">Reference proteome</keyword>
<dbReference type="EMBL" id="GL871073">
    <property type="protein sequence ID" value="EGC35045.1"/>
    <property type="molecule type" value="Genomic_DNA"/>
</dbReference>
<protein>
    <submittedName>
        <fullName evidence="3">Uncharacterized protein</fullName>
    </submittedName>
</protein>
<keyword evidence="2" id="KW-0732">Signal</keyword>
<evidence type="ECO:0000256" key="1">
    <source>
        <dbReference type="SAM" id="Phobius"/>
    </source>
</evidence>
<dbReference type="AlphaFoldDB" id="F0ZLX9"/>
<evidence type="ECO:0000313" key="4">
    <source>
        <dbReference type="Proteomes" id="UP000001064"/>
    </source>
</evidence>
<feature type="signal peptide" evidence="2">
    <location>
        <begin position="1"/>
        <end position="18"/>
    </location>
</feature>
<organism evidence="3 4">
    <name type="scientific">Dictyostelium purpureum</name>
    <name type="common">Slime mold</name>
    <dbReference type="NCBI Taxonomy" id="5786"/>
    <lineage>
        <taxon>Eukaryota</taxon>
        <taxon>Amoebozoa</taxon>
        <taxon>Evosea</taxon>
        <taxon>Eumycetozoa</taxon>
        <taxon>Dictyostelia</taxon>
        <taxon>Dictyosteliales</taxon>
        <taxon>Dictyosteliaceae</taxon>
        <taxon>Dictyostelium</taxon>
    </lineage>
</organism>
<keyword evidence="1" id="KW-1133">Transmembrane helix</keyword>
<keyword evidence="1" id="KW-0472">Membrane</keyword>
<dbReference type="VEuPathDB" id="AmoebaDB:DICPUDRAFT_79223"/>
<evidence type="ECO:0000313" key="3">
    <source>
        <dbReference type="EMBL" id="EGC35045.1"/>
    </source>
</evidence>
<keyword evidence="1" id="KW-0812">Transmembrane</keyword>
<dbReference type="KEGG" id="dpp:DICPUDRAFT_79223"/>
<feature type="transmembrane region" description="Helical" evidence="1">
    <location>
        <begin position="267"/>
        <end position="291"/>
    </location>
</feature>
<dbReference type="RefSeq" id="XP_003288413.1">
    <property type="nucleotide sequence ID" value="XM_003288365.1"/>
</dbReference>
<dbReference type="InParanoid" id="F0ZLX9"/>
<accession>F0ZLX9</accession>
<name>F0ZLX9_DICPU</name>
<proteinExistence type="predicted"/>
<dbReference type="Proteomes" id="UP000001064">
    <property type="component" value="Unassembled WGS sequence"/>
</dbReference>
<evidence type="ECO:0000256" key="2">
    <source>
        <dbReference type="SAM" id="SignalP"/>
    </source>
</evidence>
<reference evidence="4" key="1">
    <citation type="journal article" date="2011" name="Genome Biol.">
        <title>Comparative genomics of the social amoebae Dictyostelium discoideum and Dictyostelium purpureum.</title>
        <authorList>
            <consortium name="US DOE Joint Genome Institute (JGI-PGF)"/>
            <person name="Sucgang R."/>
            <person name="Kuo A."/>
            <person name="Tian X."/>
            <person name="Salerno W."/>
            <person name="Parikh A."/>
            <person name="Feasley C.L."/>
            <person name="Dalin E."/>
            <person name="Tu H."/>
            <person name="Huang E."/>
            <person name="Barry K."/>
            <person name="Lindquist E."/>
            <person name="Shapiro H."/>
            <person name="Bruce D."/>
            <person name="Schmutz J."/>
            <person name="Salamov A."/>
            <person name="Fey P."/>
            <person name="Gaudet P."/>
            <person name="Anjard C."/>
            <person name="Babu M.M."/>
            <person name="Basu S."/>
            <person name="Bushmanova Y."/>
            <person name="van der Wel H."/>
            <person name="Katoh-Kurasawa M."/>
            <person name="Dinh C."/>
            <person name="Coutinho P.M."/>
            <person name="Saito T."/>
            <person name="Elias M."/>
            <person name="Schaap P."/>
            <person name="Kay R.R."/>
            <person name="Henrissat B."/>
            <person name="Eichinger L."/>
            <person name="Rivero F."/>
            <person name="Putnam N.H."/>
            <person name="West C.M."/>
            <person name="Loomis W.F."/>
            <person name="Chisholm R.L."/>
            <person name="Shaulsky G."/>
            <person name="Strassmann J.E."/>
            <person name="Queller D.C."/>
            <person name="Kuspa A."/>
            <person name="Grigoriev I.V."/>
        </authorList>
    </citation>
    <scope>NUCLEOTIDE SEQUENCE [LARGE SCALE GENOMIC DNA]</scope>
    <source>
        <strain evidence="4">QSDP1</strain>
    </source>
</reference>
<feature type="chain" id="PRO_5003265221" evidence="2">
    <location>
        <begin position="19"/>
        <end position="300"/>
    </location>
</feature>
<sequence length="300" mass="34733">MKLFVVLLVLVLVNLIRSDEIKLNSNSNSVINNIIHSGRLLKFEGKFNYSDNTTFESITLSNDLNQPLNCRVIDYNDIEIKCLLDQYNKGCLNTVHSEKLVGFNQGFKVIDKQICNKPYVHKVIMTLEENEQQFLISILGDNLGEYPNLGIILGSKENNFNKESNHQVSVWDVNRRSPLTSHDLKSISNEINKDTYYQFTTLQTHYAFVVVKVDYNVAIKFKQQYESDKSLISFLVFSHSSDHTDTNHIHIEPIHWEDIEIRVNNRFLFFIKCFSTLMTGLTALVLIIVFMDKKKSKVQE</sequence>
<gene>
    <name evidence="3" type="ORF">DICPUDRAFT_79223</name>
</gene>